<evidence type="ECO:0000313" key="21">
    <source>
        <dbReference type="EMBL" id="ECU0730009.1"/>
    </source>
</evidence>
<evidence type="ECO:0000313" key="4">
    <source>
        <dbReference type="EMBL" id="EBO1800567.1"/>
    </source>
</evidence>
<dbReference type="EMBL" id="AAHTGE010000038">
    <property type="protein sequence ID" value="ECA0964598.1"/>
    <property type="molecule type" value="Genomic_DNA"/>
</dbReference>
<dbReference type="EMBL" id="AAMEVE010000042">
    <property type="protein sequence ID" value="EDG6336804.1"/>
    <property type="molecule type" value="Genomic_DNA"/>
</dbReference>
<dbReference type="EMBL" id="AAKOUH010000127">
    <property type="protein sequence ID" value="ECU0730009.1"/>
    <property type="molecule type" value="Genomic_DNA"/>
</dbReference>
<dbReference type="Gene3D" id="1.10.260.40">
    <property type="entry name" value="lambda repressor-like DNA-binding domains"/>
    <property type="match status" value="1"/>
</dbReference>
<evidence type="ECO:0000313" key="3">
    <source>
        <dbReference type="EMBL" id="EBM7866526.1"/>
    </source>
</evidence>
<evidence type="ECO:0000313" key="8">
    <source>
        <dbReference type="EMBL" id="EBO8932909.1"/>
    </source>
</evidence>
<dbReference type="EMBL" id="AAHXAP010000085">
    <property type="protein sequence ID" value="ECB2704503.1"/>
    <property type="molecule type" value="Genomic_DNA"/>
</dbReference>
<evidence type="ECO:0000313" key="15">
    <source>
        <dbReference type="EMBL" id="ECD8867104.1"/>
    </source>
</evidence>
<dbReference type="EMBL" id="AAKOWC010000112">
    <property type="protein sequence ID" value="ECU0950864.1"/>
    <property type="molecule type" value="Genomic_DNA"/>
</dbReference>
<dbReference type="SMART" id="SM00530">
    <property type="entry name" value="HTH_XRE"/>
    <property type="match status" value="1"/>
</dbReference>
<dbReference type="EMBL" id="AAKOVZ010000088">
    <property type="protein sequence ID" value="ECU0931798.1"/>
    <property type="molecule type" value="Genomic_DNA"/>
</dbReference>
<dbReference type="EMBL" id="AAGDRP010000047">
    <property type="protein sequence ID" value="EBM7866526.1"/>
    <property type="molecule type" value="Genomic_DNA"/>
</dbReference>
<dbReference type="EMBL" id="AAHQWV010000075">
    <property type="protein sequence ID" value="EBZ3641155.1"/>
    <property type="molecule type" value="Genomic_DNA"/>
</dbReference>
<dbReference type="GO" id="GO:0003677">
    <property type="term" value="F:DNA binding"/>
    <property type="evidence" value="ECO:0007669"/>
    <property type="project" value="InterPro"/>
</dbReference>
<name>A0A3U9DRR0_SALIN</name>
<dbReference type="PROSITE" id="PS50943">
    <property type="entry name" value="HTH_CROC1"/>
    <property type="match status" value="1"/>
</dbReference>
<dbReference type="EMBL" id="AALIFF010000065">
    <property type="protein sequence ID" value="ECZ8878250.1"/>
    <property type="molecule type" value="Genomic_DNA"/>
</dbReference>
<dbReference type="EMBL" id="AAKOVI010000100">
    <property type="protein sequence ID" value="ECU0851590.1"/>
    <property type="molecule type" value="Genomic_DNA"/>
</dbReference>
<evidence type="ECO:0000313" key="7">
    <source>
        <dbReference type="EMBL" id="EBO8904975.1"/>
    </source>
</evidence>
<evidence type="ECO:0000313" key="24">
    <source>
        <dbReference type="EMBL" id="ECU0950864.1"/>
    </source>
</evidence>
<dbReference type="EMBL" id="AALSGV010000043">
    <property type="protein sequence ID" value="EDC8474285.1"/>
    <property type="molecule type" value="Genomic_DNA"/>
</dbReference>
<evidence type="ECO:0000313" key="32">
    <source>
        <dbReference type="EMBL" id="EDB8864796.1"/>
    </source>
</evidence>
<sequence>MLNTKQASFSNLHIYRIAKECETQGMENKEIRKANLEALYEERKRSTGMTKAQFAELIDTSPAALSQLLGENPNRNIGDKLARKIENALGLSFGWLDVLHSKENTGNVAFRGMNDTKGSYPVISWISAGQWMEAVEPYHRRSIDRWYDTTVVCSEDSFWLDVKGDSMTSPVGLSIPEGAAILVDPEVEPRNGKLVVAKLDGDNEATFKKLVIDAGRRFLKPLNPQYPMQEINGNCRIIGVVVDAKILNLP</sequence>
<reference evidence="41" key="1">
    <citation type="journal article" date="2018" name="Genome Biol.">
        <title>SKESA: strategic k-mer extension for scrupulous assemblies.</title>
        <authorList>
            <person name="Souvorov A."/>
            <person name="Agarwala R."/>
            <person name="Lipman D.J."/>
        </authorList>
    </citation>
    <scope>NUCLEOTIDE SEQUENCE</scope>
    <source>
        <strain evidence="41">13-3055</strain>
    </source>
</reference>
<evidence type="ECO:0000313" key="35">
    <source>
        <dbReference type="EMBL" id="EDC8474285.1"/>
    </source>
</evidence>
<dbReference type="PANTHER" id="PTHR33516">
    <property type="entry name" value="LEXA REPRESSOR"/>
    <property type="match status" value="1"/>
</dbReference>
<dbReference type="EMBL" id="AAIGEA010000049">
    <property type="protein sequence ID" value="ECD8867104.1"/>
    <property type="molecule type" value="Genomic_DNA"/>
</dbReference>
<reference evidence="42" key="7">
    <citation type="submission" date="2020-04" db="EMBL/GenBank/DDBJ databases">
        <title>The Salmonella enterica Resistant Infantis in Poultry (RIP) Clone Continues to Spread and Recombine in the United States.</title>
        <authorList>
            <person name="Tyson G.H."/>
            <person name="Li C."/>
            <person name="Harrison L."/>
            <person name="Martin G."/>
            <person name="Hsu C.-H."/>
            <person name="Tate H."/>
            <person name="Tran T.-T.T."/>
            <person name="Strain E."/>
            <person name="Zhao S."/>
        </authorList>
    </citation>
    <scope>NUCLEOTIDE SEQUENCE</scope>
    <source>
        <strain evidence="42">CVM N17S976</strain>
    </source>
</reference>
<evidence type="ECO:0000313" key="37">
    <source>
        <dbReference type="EMBL" id="EDG6336804.1"/>
    </source>
</evidence>
<dbReference type="EMBL" id="AAKPLR010000086">
    <property type="protein sequence ID" value="ECU2848379.1"/>
    <property type="molecule type" value="Genomic_DNA"/>
</dbReference>
<evidence type="ECO:0000313" key="30">
    <source>
        <dbReference type="EMBL" id="ECY9479653.1"/>
    </source>
</evidence>
<dbReference type="EMBL" id="AAMHVA010000076">
    <property type="protein sequence ID" value="EDH4948444.1"/>
    <property type="molecule type" value="Genomic_DNA"/>
</dbReference>
<evidence type="ECO:0000313" key="34">
    <source>
        <dbReference type="EMBL" id="EDB8944515.1"/>
    </source>
</evidence>
<dbReference type="InterPro" id="IPR015927">
    <property type="entry name" value="Peptidase_S24_S26A/B/C"/>
</dbReference>
<evidence type="ECO:0000313" key="16">
    <source>
        <dbReference type="EMBL" id="ECK9185667.1"/>
    </source>
</evidence>
<evidence type="ECO:0000313" key="12">
    <source>
        <dbReference type="EMBL" id="ECA0964598.1"/>
    </source>
</evidence>
<dbReference type="RefSeq" id="WP_000935320.1">
    <property type="nucleotide sequence ID" value="NZ_CP016406.1"/>
</dbReference>
<evidence type="ECO:0000313" key="9">
    <source>
        <dbReference type="EMBL" id="EBO9088178.1"/>
    </source>
</evidence>
<proteinExistence type="predicted"/>
<evidence type="ECO:0000313" key="25">
    <source>
        <dbReference type="EMBL" id="ECU1307493.1"/>
    </source>
</evidence>
<dbReference type="EMBL" id="AAGKAB010000074">
    <property type="protein sequence ID" value="EBO9088178.1"/>
    <property type="molecule type" value="Genomic_DNA"/>
</dbReference>
<dbReference type="Proteomes" id="UP000839930">
    <property type="component" value="Unassembled WGS sequence"/>
</dbReference>
<evidence type="ECO:0000313" key="26">
    <source>
        <dbReference type="EMBL" id="ECU2848379.1"/>
    </source>
</evidence>
<dbReference type="EMBL" id="AAKLCC010000086">
    <property type="protein sequence ID" value="ECS9071751.1"/>
    <property type="molecule type" value="Genomic_DNA"/>
</dbReference>
<dbReference type="InterPro" id="IPR050077">
    <property type="entry name" value="LexA_repressor"/>
</dbReference>
<dbReference type="EMBL" id="AAFZEX010000078">
    <property type="protein sequence ID" value="EBL4739065.1"/>
    <property type="molecule type" value="Genomic_DNA"/>
</dbReference>
<reference evidence="41" key="6">
    <citation type="submission" date="2019-10" db="EMBL/GenBank/DDBJ databases">
        <authorList>
            <consortium name="NCBI Pathogen Detection Project"/>
        </authorList>
    </citation>
    <scope>NUCLEOTIDE SEQUENCE</scope>
    <source>
        <strain evidence="41">13-3055</strain>
    </source>
</reference>
<dbReference type="CDD" id="cd06529">
    <property type="entry name" value="S24_LexA-like"/>
    <property type="match status" value="1"/>
</dbReference>
<evidence type="ECO:0000313" key="39">
    <source>
        <dbReference type="EMBL" id="EDH8389835.1"/>
    </source>
</evidence>
<dbReference type="EMBL" id="AALGHN010000039">
    <property type="protein sequence ID" value="ECY9479653.1"/>
    <property type="molecule type" value="Genomic_DNA"/>
</dbReference>
<dbReference type="EMBL" id="DAAAKK010000042">
    <property type="protein sequence ID" value="HAA0876521.1"/>
    <property type="molecule type" value="Genomic_DNA"/>
</dbReference>
<dbReference type="EMBL" id="AAKLTB010000142">
    <property type="protein sequence ID" value="ECT1142928.1"/>
    <property type="molecule type" value="Genomic_DNA"/>
</dbReference>
<dbReference type="CDD" id="cd00093">
    <property type="entry name" value="HTH_XRE"/>
    <property type="match status" value="1"/>
</dbReference>
<evidence type="ECO:0000313" key="23">
    <source>
        <dbReference type="EMBL" id="ECU0931798.1"/>
    </source>
</evidence>
<evidence type="ECO:0000313" key="31">
    <source>
        <dbReference type="EMBL" id="ECZ8878250.1"/>
    </source>
</evidence>
<reference evidence="12" key="4">
    <citation type="submission" date="2018-12" db="EMBL/GenBank/DDBJ databases">
        <authorList>
            <consortium name="GenomeTrakr network: Whole genome sequencing for foodborne pathogen traceback"/>
        </authorList>
    </citation>
    <scope>NUCLEOTIDE SEQUENCE</scope>
    <source>
        <strain evidence="32">CFSAN037700</strain>
        <strain evidence="33">CFSAN037709</strain>
        <strain evidence="34">CFSAN037722</strain>
        <strain evidence="17">FSIS11809892</strain>
        <strain evidence="22">FSIS11809959</strain>
        <strain evidence="23">FSIS11810047</strain>
        <strain evidence="24">FSIS11810049</strain>
        <strain evidence="18">FSIS11810308</strain>
        <strain evidence="29">FSIS11811714</strain>
        <strain evidence="6">FSIS11813724</strain>
        <strain evidence="11">FSIS11814551</strain>
        <strain evidence="10">FSIS11814560</strain>
        <strain evidence="5">FSIS11919895</strain>
        <strain evidence="2">FSIS11920420</strain>
        <strain evidence="16">FSIS11920791</strain>
        <strain evidence="30">FSIS1505305</strain>
        <strain evidence="35">FSIS1607987</strain>
        <strain evidence="36">FSIS1700006</strain>
        <strain evidence="39">FSIS1701215</strain>
        <strain evidence="40">FSIS1701557</strain>
        <strain evidence="37">FSIS1710673</strain>
        <strain evidence="21">FSIS21821670</strain>
        <strain evidence="25">FSIS21821799</strain>
        <strain evidence="27">FSIS21821917</strain>
        <strain evidence="20">FSIS21822115</strain>
        <strain evidence="13">FSIS21823005</strain>
        <strain evidence="14">FSIS21923374</strain>
        <strain evidence="8">FSIS21923917</strain>
        <strain evidence="28">FSIS31800552</strain>
        <strain evidence="19">FSIS31800621</strain>
        <strain evidence="26">FSIS31800750</strain>
        <strain evidence="12">FSIS31801318</strain>
        <strain evidence="3">FSIS31901417</strain>
        <strain evidence="4">FSIS31901572</strain>
        <strain evidence="9">FSIS31901849</strain>
    </source>
</reference>
<dbReference type="EMBL" id="AAKSRR010000067">
    <property type="protein sequence ID" value="ECV1009417.1"/>
    <property type="molecule type" value="Genomic_DNA"/>
</dbReference>
<dbReference type="EMBL" id="AAMKJR010000042">
    <property type="protein sequence ID" value="EDI2673997.1"/>
    <property type="molecule type" value="Genomic_DNA"/>
</dbReference>
<evidence type="ECO:0000313" key="29">
    <source>
        <dbReference type="EMBL" id="ECV5413581.1"/>
    </source>
</evidence>
<dbReference type="EMBL" id="AAGHXE010000158">
    <property type="protein sequence ID" value="EBO2482011.1"/>
    <property type="molecule type" value="Genomic_DNA"/>
</dbReference>
<feature type="domain" description="HTH cro/C1-type" evidence="1">
    <location>
        <begin position="39"/>
        <end position="96"/>
    </location>
</feature>
<dbReference type="EMBL" id="AAGJUI010000117">
    <property type="protein sequence ID" value="EBO8483283.1"/>
    <property type="molecule type" value="Genomic_DNA"/>
</dbReference>
<dbReference type="EMBL" id="AALOZJ010000050">
    <property type="protein sequence ID" value="EDB8944515.1"/>
    <property type="molecule type" value="Genomic_DNA"/>
</dbReference>
<evidence type="ECO:0000313" key="38">
    <source>
        <dbReference type="EMBL" id="EDH4948444.1"/>
    </source>
</evidence>
<evidence type="ECO:0000313" key="18">
    <source>
        <dbReference type="EMBL" id="ECS9814855.1"/>
    </source>
</evidence>
<evidence type="ECO:0000313" key="10">
    <source>
        <dbReference type="EMBL" id="EBZ3641155.1"/>
    </source>
</evidence>
<reference evidence="15" key="5">
    <citation type="submission" date="2019-03" db="EMBL/GenBank/DDBJ databases">
        <authorList>
            <person name="Ashton P.M."/>
            <person name="Dallman T."/>
            <person name="Nair S."/>
            <person name="De Pinna E."/>
            <person name="Peters T."/>
            <person name="Grant K."/>
        </authorList>
    </citation>
    <scope>NUCLEOTIDE SEQUENCE</scope>
    <source>
        <strain evidence="15">707098</strain>
    </source>
</reference>
<dbReference type="SUPFAM" id="SSF51306">
    <property type="entry name" value="LexA/Signal peptidase"/>
    <property type="match status" value="1"/>
</dbReference>
<dbReference type="EMBL" id="AAKSCF010000059">
    <property type="protein sequence ID" value="ECV3265421.1"/>
    <property type="molecule type" value="Genomic_DNA"/>
</dbReference>
<dbReference type="EMBL" id="AALOZA010000040">
    <property type="protein sequence ID" value="EDB8897713.1"/>
    <property type="molecule type" value="Genomic_DNA"/>
</dbReference>
<dbReference type="EMBL" id="AAHQXU010000101">
    <property type="protein sequence ID" value="EBZ3768284.1"/>
    <property type="molecule type" value="Genomic_DNA"/>
</dbReference>
<dbReference type="EMBL" id="AAKLIB010000088">
    <property type="protein sequence ID" value="ECS9814855.1"/>
    <property type="molecule type" value="Genomic_DNA"/>
</dbReference>
<evidence type="ECO:0000259" key="1">
    <source>
        <dbReference type="PROSITE" id="PS50943"/>
    </source>
</evidence>
<evidence type="ECO:0000313" key="33">
    <source>
        <dbReference type="EMBL" id="EDB8897713.1"/>
    </source>
</evidence>
<evidence type="ECO:0000313" key="28">
    <source>
        <dbReference type="EMBL" id="ECV3265421.1"/>
    </source>
</evidence>
<dbReference type="AlphaFoldDB" id="A0A3U9DRR0"/>
<evidence type="ECO:0000313" key="14">
    <source>
        <dbReference type="EMBL" id="ECB2704503.1"/>
    </source>
</evidence>
<evidence type="ECO:0000313" key="36">
    <source>
        <dbReference type="EMBL" id="EDG6141225.1"/>
    </source>
</evidence>
<dbReference type="EMBL" id="AAJEAI010000046">
    <property type="protein sequence ID" value="ECK9185667.1"/>
    <property type="molecule type" value="Genomic_DNA"/>
</dbReference>
<evidence type="ECO:0000313" key="11">
    <source>
        <dbReference type="EMBL" id="EBZ3768284.1"/>
    </source>
</evidence>
<gene>
    <name evidence="30" type="ORF">AVV94_24315</name>
    <name evidence="31" type="ORF">AYO59_24435</name>
    <name evidence="36" type="ORF">B7096_24255</name>
    <name evidence="37" type="ORF">B7906_24290</name>
    <name evidence="32" type="ORF">BCO02_24360</name>
    <name evidence="33" type="ORF">BCO11_24355</name>
    <name evidence="34" type="ORF">BCO24_24410</name>
    <name evidence="35" type="ORF">BKZ14_24395</name>
    <name evidence="38" type="ORF">CBY70_24225</name>
    <name evidence="39" type="ORF">CCQ00_24230</name>
    <name evidence="40" type="ORF">CDE48_24280</name>
    <name evidence="20" type="ORF">D4Q57_24705</name>
    <name evidence="6" type="ORF">D6191_23795</name>
    <name evidence="42" type="ORF">D7G23_07105</name>
    <name evidence="21" type="ORF">DK644_24710</name>
    <name evidence="22" type="ORF">DK658_24785</name>
    <name evidence="17" type="ORF">DKR80_25185</name>
    <name evidence="23" type="ORF">DML76_25065</name>
    <name evidence="24" type="ORF">DML78_24895</name>
    <name evidence="25" type="ORF">DN939_24755</name>
    <name evidence="18" type="ORF">DNT91_25100</name>
    <name evidence="28" type="ORF">DOG78_25305</name>
    <name evidence="19" type="ORF">DTE60_24620</name>
    <name evidence="29" type="ORF">DUG45_25155</name>
    <name evidence="26" type="ORF">DVE59_25030</name>
    <name evidence="27" type="ORF">DZ830_25370</name>
    <name evidence="15" type="ORF">E4A09_24330</name>
    <name evidence="7" type="ORF">E4S80_24130</name>
    <name evidence="8" type="ORF">E7893_23970</name>
    <name evidence="5" type="ORF">E9406_23740</name>
    <name evidence="10" type="ORF">EAY49_24845</name>
    <name evidence="11" type="ORF">EAY59_24880</name>
    <name evidence="12" type="ORF">EI356_24890</name>
    <name evidence="13" type="ORF">EKK94_24805</name>
    <name evidence="3" type="ORF">EQ866_24225</name>
    <name evidence="14" type="ORF">EVX96_24670</name>
    <name evidence="4" type="ORF">EX903_24385</name>
    <name evidence="9" type="ORF">FA731_24095</name>
    <name evidence="16" type="ORF">FD413_24175</name>
    <name evidence="2" type="ORF">FDA00_24330</name>
    <name evidence="41" type="ORF">GDL33_24485</name>
</gene>
<dbReference type="PANTHER" id="PTHR33516:SF2">
    <property type="entry name" value="LEXA REPRESSOR-RELATED"/>
    <property type="match status" value="1"/>
</dbReference>
<dbReference type="EMBL" id="AAKSJL010000072">
    <property type="protein sequence ID" value="ECV5413581.1"/>
    <property type="molecule type" value="Genomic_DNA"/>
</dbReference>
<dbReference type="EMBL" id="AAGJYV010000061">
    <property type="protein sequence ID" value="EBO8932909.1"/>
    <property type="molecule type" value="Genomic_DNA"/>
</dbReference>
<dbReference type="EMBL" id="AAKMPT010000102">
    <property type="protein sequence ID" value="ECT3917401.1"/>
    <property type="molecule type" value="Genomic_DNA"/>
</dbReference>
<dbReference type="EMBL" id="AAKOZE010000114">
    <property type="protein sequence ID" value="ECU1307493.1"/>
    <property type="molecule type" value="Genomic_DNA"/>
</dbReference>
<accession>A0A3U9DRR0</accession>
<evidence type="ECO:0000313" key="20">
    <source>
        <dbReference type="EMBL" id="ECT3917401.1"/>
    </source>
</evidence>
<protein>
    <submittedName>
        <fullName evidence="41">Helix-turn-helix domain-containing protein</fullName>
    </submittedName>
    <submittedName>
        <fullName evidence="38">LexA family transcriptional repressor</fullName>
    </submittedName>
</protein>
<dbReference type="InterPro" id="IPR036286">
    <property type="entry name" value="LexA/Signal_pep-like_sf"/>
</dbReference>
<reference evidence="31" key="2">
    <citation type="submission" date="2018-07" db="EMBL/GenBank/DDBJ databases">
        <authorList>
            <consortium name="NARMS: The National Antimicrobial Resistance Monitoring System"/>
        </authorList>
    </citation>
    <scope>NUCLEOTIDE SEQUENCE</scope>
    <source>
        <strain evidence="7">FSIS11919428</strain>
        <strain evidence="31">FSIS1605484</strain>
    </source>
</reference>
<evidence type="ECO:0000313" key="27">
    <source>
        <dbReference type="EMBL" id="ECV1009417.1"/>
    </source>
</evidence>
<evidence type="ECO:0000313" key="6">
    <source>
        <dbReference type="EMBL" id="EBO8483283.1"/>
    </source>
</evidence>
<evidence type="ECO:0000313" key="5">
    <source>
        <dbReference type="EMBL" id="EBO2482011.1"/>
    </source>
</evidence>
<dbReference type="InterPro" id="IPR010982">
    <property type="entry name" value="Lambda_DNA-bd_dom_sf"/>
</dbReference>
<evidence type="ECO:0000313" key="40">
    <source>
        <dbReference type="EMBL" id="EDI2673997.1"/>
    </source>
</evidence>
<dbReference type="EMBL" id="AAGJYK010000077">
    <property type="protein sequence ID" value="EBO8904975.1"/>
    <property type="molecule type" value="Genomic_DNA"/>
</dbReference>
<dbReference type="EMBL" id="AAMETK010000038">
    <property type="protein sequence ID" value="EDG6141225.1"/>
    <property type="molecule type" value="Genomic_DNA"/>
</dbReference>
<evidence type="ECO:0000313" key="19">
    <source>
        <dbReference type="EMBL" id="ECT1142928.1"/>
    </source>
</evidence>
<dbReference type="EMBL" id="CP052801">
    <property type="protein sequence ID" value="QJV32461.1"/>
    <property type="molecule type" value="Genomic_DNA"/>
</dbReference>
<dbReference type="EMBL" id="AAGHRN010000072">
    <property type="protein sequence ID" value="EBO1800567.1"/>
    <property type="molecule type" value="Genomic_DNA"/>
</dbReference>
<evidence type="ECO:0000313" key="2">
    <source>
        <dbReference type="EMBL" id="EBL4739065.1"/>
    </source>
</evidence>
<evidence type="ECO:0000313" key="41">
    <source>
        <dbReference type="EMBL" id="HAA0876521.1"/>
    </source>
</evidence>
<dbReference type="SUPFAM" id="SSF47413">
    <property type="entry name" value="lambda repressor-like DNA-binding domains"/>
    <property type="match status" value="1"/>
</dbReference>
<evidence type="ECO:0000313" key="13">
    <source>
        <dbReference type="EMBL" id="ECA3974267.1"/>
    </source>
</evidence>
<dbReference type="Pfam" id="PF01381">
    <property type="entry name" value="HTH_3"/>
    <property type="match status" value="1"/>
</dbReference>
<organism evidence="41">
    <name type="scientific">Salmonella infantis</name>
    <dbReference type="NCBI Taxonomy" id="595"/>
    <lineage>
        <taxon>Bacteria</taxon>
        <taxon>Pseudomonadati</taxon>
        <taxon>Pseudomonadota</taxon>
        <taxon>Gammaproteobacteria</taxon>
        <taxon>Enterobacterales</taxon>
        <taxon>Enterobacteriaceae</taxon>
        <taxon>Salmonella</taxon>
    </lineage>
</organism>
<dbReference type="EMBL" id="AAHUFL010000063">
    <property type="protein sequence ID" value="ECA3974267.1"/>
    <property type="molecule type" value="Genomic_DNA"/>
</dbReference>
<reference evidence="38" key="3">
    <citation type="submission" date="2018-07" db="EMBL/GenBank/DDBJ databases">
        <authorList>
            <consortium name="PulseNet: The National Subtyping Network for Foodborne Disease Surveillance"/>
            <person name="Tarr C.L."/>
            <person name="Trees E."/>
            <person name="Katz L.S."/>
            <person name="Carleton-Romer H.A."/>
            <person name="Stroika S."/>
            <person name="Kucerova Z."/>
            <person name="Roache K.F."/>
            <person name="Sabol A.L."/>
            <person name="Besser J."/>
            <person name="Gerner-Smidt P."/>
        </authorList>
    </citation>
    <scope>NUCLEOTIDE SEQUENCE</scope>
    <source>
        <strain evidence="38">PNUSAS013018</strain>
    </source>
</reference>
<evidence type="ECO:0000313" key="17">
    <source>
        <dbReference type="EMBL" id="ECS9071751.1"/>
    </source>
</evidence>
<evidence type="ECO:0000313" key="22">
    <source>
        <dbReference type="EMBL" id="ECU0851590.1"/>
    </source>
</evidence>
<dbReference type="EMBL" id="AALOYY010000045">
    <property type="protein sequence ID" value="EDB8864796.1"/>
    <property type="molecule type" value="Genomic_DNA"/>
</dbReference>
<dbReference type="InterPro" id="IPR039418">
    <property type="entry name" value="LexA-like"/>
</dbReference>
<evidence type="ECO:0000313" key="42">
    <source>
        <dbReference type="EMBL" id="QJV32461.1"/>
    </source>
</evidence>
<dbReference type="Pfam" id="PF00717">
    <property type="entry name" value="Peptidase_S24"/>
    <property type="match status" value="1"/>
</dbReference>
<dbReference type="EMBL" id="AAMIZD010000046">
    <property type="protein sequence ID" value="EDH8389835.1"/>
    <property type="molecule type" value="Genomic_DNA"/>
</dbReference>
<dbReference type="Gene3D" id="2.10.109.10">
    <property type="entry name" value="Umud Fragment, subunit A"/>
    <property type="match status" value="1"/>
</dbReference>
<dbReference type="InterPro" id="IPR001387">
    <property type="entry name" value="Cro/C1-type_HTH"/>
</dbReference>